<evidence type="ECO:0000256" key="2">
    <source>
        <dbReference type="ARBA" id="ARBA00022806"/>
    </source>
</evidence>
<reference evidence="4" key="2">
    <citation type="journal article" date="2014" name="ISME J.">
        <title>Microbial stratification in low pH oxic and suboxic macroscopic growths along an acid mine drainage.</title>
        <authorList>
            <person name="Mendez-Garcia C."/>
            <person name="Mesa V."/>
            <person name="Sprenger R.R."/>
            <person name="Richter M."/>
            <person name="Diez M.S."/>
            <person name="Solano J."/>
            <person name="Bargiela R."/>
            <person name="Golyshina O.V."/>
            <person name="Manteca A."/>
            <person name="Ramos J.L."/>
            <person name="Gallego J.R."/>
            <person name="Llorente I."/>
            <person name="Martins Dos Santos V.A."/>
            <person name="Jensen O.N."/>
            <person name="Pelaez A.I."/>
            <person name="Sanchez J."/>
            <person name="Ferrer M."/>
        </authorList>
    </citation>
    <scope>NUCLEOTIDE SEQUENCE</scope>
</reference>
<keyword evidence="2 4" id="KW-0347">Helicase</keyword>
<dbReference type="PANTHER" id="PTHR43519:SF1">
    <property type="entry name" value="ATP-DEPENDENT RNA HELICASE HRPB"/>
    <property type="match status" value="1"/>
</dbReference>
<keyword evidence="1" id="KW-0378">Hydrolase</keyword>
<organism evidence="4">
    <name type="scientific">mine drainage metagenome</name>
    <dbReference type="NCBI Taxonomy" id="410659"/>
    <lineage>
        <taxon>unclassified sequences</taxon>
        <taxon>metagenomes</taxon>
        <taxon>ecological metagenomes</taxon>
    </lineage>
</organism>
<proteinExistence type="predicted"/>
<dbReference type="GO" id="GO:0004386">
    <property type="term" value="F:helicase activity"/>
    <property type="evidence" value="ECO:0007669"/>
    <property type="project" value="UniProtKB-KW"/>
</dbReference>
<evidence type="ECO:0000259" key="3">
    <source>
        <dbReference type="Pfam" id="PF08482"/>
    </source>
</evidence>
<keyword evidence="2 4" id="KW-0067">ATP-binding</keyword>
<reference evidence="4" key="1">
    <citation type="submission" date="2013-08" db="EMBL/GenBank/DDBJ databases">
        <authorList>
            <person name="Mendez C."/>
            <person name="Richter M."/>
            <person name="Ferrer M."/>
            <person name="Sanchez J."/>
        </authorList>
    </citation>
    <scope>NUCLEOTIDE SEQUENCE</scope>
</reference>
<keyword evidence="2 4" id="KW-0547">Nucleotide-binding</keyword>
<comment type="caution">
    <text evidence="4">The sequence shown here is derived from an EMBL/GenBank/DDBJ whole genome shotgun (WGS) entry which is preliminary data.</text>
</comment>
<gene>
    <name evidence="4" type="ORF">B1B_02506</name>
</gene>
<dbReference type="AlphaFoldDB" id="T1CX98"/>
<dbReference type="EMBL" id="AUZY01001496">
    <property type="protein sequence ID" value="EQD74720.1"/>
    <property type="molecule type" value="Genomic_DNA"/>
</dbReference>
<protein>
    <submittedName>
        <fullName evidence="4">ATP-dependent helicase hrpb</fullName>
    </submittedName>
</protein>
<dbReference type="InterPro" id="IPR013689">
    <property type="entry name" value="RNA_helicase_ATP-dep_HrpB_C"/>
</dbReference>
<sequence length="206" mass="22497">MPDCSAQALLDSAEDWLAPHLIDLRSLDALGGEGLHRALRVRLDHAQYETLQREAPARLQVPSGRELALDYTDPAAPALAVKLQELFGLAQTPCVARGMVPVTLHLLAPNGRPIQVTRDLRGFWDRTYAEVKKELEGPLSQAPVAGRSVARGAHASRQAARRVIPGYLRTSPSGTCQRPARHGLQLFKQPEAASLVISAKERIQKL</sequence>
<name>T1CX98_9ZZZZ</name>
<accession>T1CX98</accession>
<dbReference type="GO" id="GO:0016787">
    <property type="term" value="F:hydrolase activity"/>
    <property type="evidence" value="ECO:0007669"/>
    <property type="project" value="UniProtKB-KW"/>
</dbReference>
<dbReference type="Pfam" id="PF08482">
    <property type="entry name" value="HrpB_C"/>
    <property type="match status" value="1"/>
</dbReference>
<feature type="domain" description="ATP-dependent RNA helicase HrpB C-terminal" evidence="3">
    <location>
        <begin position="16"/>
        <end position="137"/>
    </location>
</feature>
<evidence type="ECO:0000256" key="1">
    <source>
        <dbReference type="ARBA" id="ARBA00022801"/>
    </source>
</evidence>
<dbReference type="PANTHER" id="PTHR43519">
    <property type="entry name" value="ATP-DEPENDENT RNA HELICASE HRPB"/>
    <property type="match status" value="1"/>
</dbReference>
<evidence type="ECO:0000313" key="4">
    <source>
        <dbReference type="EMBL" id="EQD74720.1"/>
    </source>
</evidence>